<dbReference type="NCBIfam" id="TIGR00041">
    <property type="entry name" value="DTMP_kinase"/>
    <property type="match status" value="1"/>
</dbReference>
<keyword evidence="5 12" id="KW-0545">Nucleotide biosynthesis</keyword>
<evidence type="ECO:0000256" key="4">
    <source>
        <dbReference type="ARBA" id="ARBA00022679"/>
    </source>
</evidence>
<dbReference type="AlphaFoldDB" id="A0A2S9INV9"/>
<dbReference type="Pfam" id="PF02223">
    <property type="entry name" value="Thymidylate_kin"/>
    <property type="match status" value="1"/>
</dbReference>
<evidence type="ECO:0000259" key="13">
    <source>
        <dbReference type="Pfam" id="PF02223"/>
    </source>
</evidence>
<dbReference type="GO" id="GO:0006235">
    <property type="term" value="P:dTTP biosynthetic process"/>
    <property type="evidence" value="ECO:0007669"/>
    <property type="project" value="UniProtKB-UniRule"/>
</dbReference>
<dbReference type="Gene3D" id="3.40.50.300">
    <property type="entry name" value="P-loop containing nucleotide triphosphate hydrolases"/>
    <property type="match status" value="1"/>
</dbReference>
<evidence type="ECO:0000313" key="14">
    <source>
        <dbReference type="EMBL" id="PRD42201.1"/>
    </source>
</evidence>
<evidence type="ECO:0000256" key="5">
    <source>
        <dbReference type="ARBA" id="ARBA00022727"/>
    </source>
</evidence>
<dbReference type="GO" id="GO:0005829">
    <property type="term" value="C:cytosol"/>
    <property type="evidence" value="ECO:0007669"/>
    <property type="project" value="TreeGrafter"/>
</dbReference>
<comment type="similarity">
    <text evidence="1 12">Belongs to the thymidylate kinase family.</text>
</comment>
<evidence type="ECO:0000313" key="15">
    <source>
        <dbReference type="Proteomes" id="UP000239434"/>
    </source>
</evidence>
<organism evidence="14 15">
    <name type="scientific">Phyllobacterium phragmitis</name>
    <dbReference type="NCBI Taxonomy" id="2670329"/>
    <lineage>
        <taxon>Bacteria</taxon>
        <taxon>Pseudomonadati</taxon>
        <taxon>Pseudomonadota</taxon>
        <taxon>Alphaproteobacteria</taxon>
        <taxon>Hyphomicrobiales</taxon>
        <taxon>Phyllobacteriaceae</taxon>
        <taxon>Phyllobacterium</taxon>
    </lineage>
</organism>
<name>A0A2S9INV9_9HYPH</name>
<accession>A0A2S9INV9</accession>
<dbReference type="CDD" id="cd01672">
    <property type="entry name" value="TMPK"/>
    <property type="match status" value="1"/>
</dbReference>
<dbReference type="PANTHER" id="PTHR10344:SF4">
    <property type="entry name" value="UMP-CMP KINASE 2, MITOCHONDRIAL"/>
    <property type="match status" value="1"/>
</dbReference>
<dbReference type="EMBL" id="PVBR01000013">
    <property type="protein sequence ID" value="PRD42201.1"/>
    <property type="molecule type" value="Genomic_DNA"/>
</dbReference>
<sequence length="233" mass="24978">MKENARSVAGLFITFEGGEGAGKSTQIKRLAAYLATVDIDTLVTREPGGSPGAEAVRHVILSGAAEPFGPAMEAVLFAAARSDHVAQLIRPSIMAGKTVLCDRFIDSSRVYQGVTGSLDPSFMQALERVAIDGTVPDLTIILDLPAEKGLARATRRRGDEAADRFEKETLATHEARRQAFLAIAAAEPERCRIVDADRPEEEVSAEIIAIVDKLIESRTGTLPEARKALVKPT</sequence>
<evidence type="ECO:0000256" key="1">
    <source>
        <dbReference type="ARBA" id="ARBA00009776"/>
    </source>
</evidence>
<proteinExistence type="inferred from homology"/>
<dbReference type="InterPro" id="IPR018094">
    <property type="entry name" value="Thymidylate_kinase"/>
</dbReference>
<dbReference type="InterPro" id="IPR027417">
    <property type="entry name" value="P-loop_NTPase"/>
</dbReference>
<evidence type="ECO:0000256" key="8">
    <source>
        <dbReference type="ARBA" id="ARBA00022840"/>
    </source>
</evidence>
<comment type="caution">
    <text evidence="14">The sequence shown here is derived from an EMBL/GenBank/DDBJ whole genome shotgun (WGS) entry which is preliminary data.</text>
</comment>
<comment type="function">
    <text evidence="11 12">Phosphorylation of dTMP to form dTDP in both de novo and salvage pathways of dTTP synthesis.</text>
</comment>
<dbReference type="GO" id="GO:0005524">
    <property type="term" value="F:ATP binding"/>
    <property type="evidence" value="ECO:0007669"/>
    <property type="project" value="UniProtKB-UniRule"/>
</dbReference>
<dbReference type="FunFam" id="3.40.50.300:FF:000225">
    <property type="entry name" value="Thymidylate kinase"/>
    <property type="match status" value="1"/>
</dbReference>
<dbReference type="InterPro" id="IPR039430">
    <property type="entry name" value="Thymidylate_kin-like_dom"/>
</dbReference>
<evidence type="ECO:0000256" key="9">
    <source>
        <dbReference type="ARBA" id="ARBA00029962"/>
    </source>
</evidence>
<evidence type="ECO:0000256" key="12">
    <source>
        <dbReference type="HAMAP-Rule" id="MF_00165"/>
    </source>
</evidence>
<evidence type="ECO:0000256" key="6">
    <source>
        <dbReference type="ARBA" id="ARBA00022741"/>
    </source>
</evidence>
<keyword evidence="7 12" id="KW-0418">Kinase</keyword>
<comment type="catalytic activity">
    <reaction evidence="10 12">
        <text>dTMP + ATP = dTDP + ADP</text>
        <dbReference type="Rhea" id="RHEA:13517"/>
        <dbReference type="ChEBI" id="CHEBI:30616"/>
        <dbReference type="ChEBI" id="CHEBI:58369"/>
        <dbReference type="ChEBI" id="CHEBI:63528"/>
        <dbReference type="ChEBI" id="CHEBI:456216"/>
        <dbReference type="EC" id="2.7.4.9"/>
    </reaction>
</comment>
<protein>
    <recommendedName>
        <fullName evidence="3 12">Thymidylate kinase</fullName>
        <ecNumber evidence="2 12">2.7.4.9</ecNumber>
    </recommendedName>
    <alternativeName>
        <fullName evidence="9 12">dTMP kinase</fullName>
    </alternativeName>
</protein>
<evidence type="ECO:0000256" key="7">
    <source>
        <dbReference type="ARBA" id="ARBA00022777"/>
    </source>
</evidence>
<keyword evidence="6 12" id="KW-0547">Nucleotide-binding</keyword>
<evidence type="ECO:0000256" key="2">
    <source>
        <dbReference type="ARBA" id="ARBA00012980"/>
    </source>
</evidence>
<reference evidence="14 15" key="1">
    <citation type="submission" date="2018-02" db="EMBL/GenBank/DDBJ databases">
        <title>The draft genome of Phyllobacterium sp. 1N-3.</title>
        <authorList>
            <person name="Liu L."/>
            <person name="Li L."/>
            <person name="Zhang X."/>
            <person name="Wang T."/>
            <person name="Liang L."/>
        </authorList>
    </citation>
    <scope>NUCLEOTIDE SEQUENCE [LARGE SCALE GENOMIC DNA]</scope>
    <source>
        <strain evidence="14 15">1N-3</strain>
    </source>
</reference>
<feature type="binding site" evidence="12">
    <location>
        <begin position="17"/>
        <end position="24"/>
    </location>
    <ligand>
        <name>ATP</name>
        <dbReference type="ChEBI" id="CHEBI:30616"/>
    </ligand>
</feature>
<evidence type="ECO:0000256" key="10">
    <source>
        <dbReference type="ARBA" id="ARBA00048743"/>
    </source>
</evidence>
<dbReference type="EC" id="2.7.4.9" evidence="2 12"/>
<dbReference type="InterPro" id="IPR018095">
    <property type="entry name" value="Thymidylate_kin_CS"/>
</dbReference>
<dbReference type="HAMAP" id="MF_00165">
    <property type="entry name" value="Thymidylate_kinase"/>
    <property type="match status" value="1"/>
</dbReference>
<keyword evidence="4 12" id="KW-0808">Transferase</keyword>
<dbReference type="GO" id="GO:0006233">
    <property type="term" value="P:dTDP biosynthetic process"/>
    <property type="evidence" value="ECO:0007669"/>
    <property type="project" value="InterPro"/>
</dbReference>
<feature type="domain" description="Thymidylate kinase-like" evidence="13">
    <location>
        <begin position="15"/>
        <end position="207"/>
    </location>
</feature>
<dbReference type="PROSITE" id="PS01331">
    <property type="entry name" value="THYMIDYLATE_KINASE"/>
    <property type="match status" value="1"/>
</dbReference>
<keyword evidence="8 12" id="KW-0067">ATP-binding</keyword>
<keyword evidence="15" id="KW-1185">Reference proteome</keyword>
<evidence type="ECO:0000256" key="3">
    <source>
        <dbReference type="ARBA" id="ARBA00017144"/>
    </source>
</evidence>
<dbReference type="PANTHER" id="PTHR10344">
    <property type="entry name" value="THYMIDYLATE KINASE"/>
    <property type="match status" value="1"/>
</dbReference>
<dbReference type="Proteomes" id="UP000239434">
    <property type="component" value="Unassembled WGS sequence"/>
</dbReference>
<evidence type="ECO:0000256" key="11">
    <source>
        <dbReference type="ARBA" id="ARBA00057735"/>
    </source>
</evidence>
<gene>
    <name evidence="12" type="primary">tmk</name>
    <name evidence="14" type="ORF">C5748_17200</name>
</gene>
<dbReference type="SUPFAM" id="SSF52540">
    <property type="entry name" value="P-loop containing nucleoside triphosphate hydrolases"/>
    <property type="match status" value="1"/>
</dbReference>
<dbReference type="GO" id="GO:0004798">
    <property type="term" value="F:dTMP kinase activity"/>
    <property type="evidence" value="ECO:0007669"/>
    <property type="project" value="UniProtKB-UniRule"/>
</dbReference>
<dbReference type="GO" id="GO:0006227">
    <property type="term" value="P:dUDP biosynthetic process"/>
    <property type="evidence" value="ECO:0007669"/>
    <property type="project" value="TreeGrafter"/>
</dbReference>